<evidence type="ECO:0000256" key="6">
    <source>
        <dbReference type="ARBA" id="ARBA00022741"/>
    </source>
</evidence>
<feature type="binding site" evidence="18">
    <location>
        <position position="129"/>
    </location>
    <ligand>
        <name>K(+)</name>
        <dbReference type="ChEBI" id="CHEBI:29103"/>
    </ligand>
</feature>
<accession>A0ABZ2KW70</accession>
<comment type="similarity">
    <text evidence="3 19">In the N-terminal section; belongs to the NnrE/AIBP family.</text>
</comment>
<dbReference type="PROSITE" id="PS51385">
    <property type="entry name" value="YJEF_N"/>
    <property type="match status" value="1"/>
</dbReference>
<evidence type="ECO:0000256" key="3">
    <source>
        <dbReference type="ARBA" id="ARBA00006001"/>
    </source>
</evidence>
<comment type="catalytic activity">
    <reaction evidence="2 18 19">
        <text>(6R)-NADPHX = (6S)-NADPHX</text>
        <dbReference type="Rhea" id="RHEA:32227"/>
        <dbReference type="ChEBI" id="CHEBI:64076"/>
        <dbReference type="ChEBI" id="CHEBI:64077"/>
        <dbReference type="EC" id="5.1.99.6"/>
    </reaction>
</comment>
<organism evidence="22 23">
    <name type="scientific">Pendulispora rubella</name>
    <dbReference type="NCBI Taxonomy" id="2741070"/>
    <lineage>
        <taxon>Bacteria</taxon>
        <taxon>Pseudomonadati</taxon>
        <taxon>Myxococcota</taxon>
        <taxon>Myxococcia</taxon>
        <taxon>Myxococcales</taxon>
        <taxon>Sorangiineae</taxon>
        <taxon>Pendulisporaceae</taxon>
        <taxon>Pendulispora</taxon>
    </lineage>
</organism>
<keyword evidence="7 17" id="KW-0067">ATP-binding</keyword>
<keyword evidence="5 18" id="KW-0479">Metal-binding</keyword>
<evidence type="ECO:0000256" key="17">
    <source>
        <dbReference type="HAMAP-Rule" id="MF_01965"/>
    </source>
</evidence>
<evidence type="ECO:0000256" key="14">
    <source>
        <dbReference type="ARBA" id="ARBA00025153"/>
    </source>
</evidence>
<comment type="function">
    <text evidence="18">Catalyzes the epimerization of the S- and R-forms of NAD(P)HX, a damaged form of NAD(P)H that is a result of enzymatic or heat-dependent hydration. This is a prerequisite for the S-specific NAD(P)H-hydrate dehydratase to allow the repair of both epimers of NAD(P)HX.</text>
</comment>
<dbReference type="PANTHER" id="PTHR12592">
    <property type="entry name" value="ATP-DEPENDENT (S)-NAD(P)H-HYDRATE DEHYDRATASE FAMILY MEMBER"/>
    <property type="match status" value="1"/>
</dbReference>
<evidence type="ECO:0000256" key="16">
    <source>
        <dbReference type="ARBA" id="ARBA00049209"/>
    </source>
</evidence>
<evidence type="ECO:0000256" key="2">
    <source>
        <dbReference type="ARBA" id="ARBA00000909"/>
    </source>
</evidence>
<dbReference type="NCBIfam" id="TIGR00196">
    <property type="entry name" value="yjeF_cterm"/>
    <property type="match status" value="1"/>
</dbReference>
<dbReference type="Gene3D" id="3.40.50.10260">
    <property type="entry name" value="YjeF N-terminal domain"/>
    <property type="match status" value="1"/>
</dbReference>
<evidence type="ECO:0000256" key="12">
    <source>
        <dbReference type="ARBA" id="ARBA00023239"/>
    </source>
</evidence>
<keyword evidence="11 18" id="KW-0413">Isomerase</keyword>
<keyword evidence="9 18" id="KW-0630">Potassium</keyword>
<proteinExistence type="inferred from homology"/>
<gene>
    <name evidence="17" type="primary">nnrD</name>
    <name evidence="18" type="synonym">nnrE</name>
    <name evidence="22" type="ORF">LVJ94_36060</name>
</gene>
<feature type="binding site" evidence="17">
    <location>
        <position position="447"/>
    </location>
    <ligand>
        <name>(6S)-NADPHX</name>
        <dbReference type="ChEBI" id="CHEBI:64076"/>
    </ligand>
</feature>
<comment type="similarity">
    <text evidence="18">Belongs to the NnrE/AIBP family.</text>
</comment>
<feature type="binding site" evidence="18">
    <location>
        <begin position="57"/>
        <end position="61"/>
    </location>
    <ligand>
        <name>(6S)-NADPHX</name>
        <dbReference type="ChEBI" id="CHEBI:64076"/>
    </ligand>
</feature>
<feature type="binding site" evidence="18">
    <location>
        <position position="58"/>
    </location>
    <ligand>
        <name>K(+)</name>
        <dbReference type="ChEBI" id="CHEBI:29103"/>
    </ligand>
</feature>
<dbReference type="Gene3D" id="3.40.1190.20">
    <property type="match status" value="1"/>
</dbReference>
<comment type="function">
    <text evidence="14 19">Bifunctional enzyme that catalyzes the epimerization of the S- and R-forms of NAD(P)HX and the dehydration of the S-form of NAD(P)HX at the expense of ADP, which is converted to AMP. This allows the repair of both epimers of NAD(P)HX, a damaged form of NAD(P)H that is a result of enzymatic or heat-dependent hydration.</text>
</comment>
<feature type="binding site" evidence="17">
    <location>
        <position position="331"/>
    </location>
    <ligand>
        <name>(6S)-NADPHX</name>
        <dbReference type="ChEBI" id="CHEBI:64076"/>
    </ligand>
</feature>
<comment type="cofactor">
    <cofactor evidence="17">
        <name>Mg(2+)</name>
        <dbReference type="ChEBI" id="CHEBI:18420"/>
    </cofactor>
</comment>
<evidence type="ECO:0000256" key="13">
    <source>
        <dbReference type="ARBA" id="ARBA00023268"/>
    </source>
</evidence>
<name>A0ABZ2KW70_9BACT</name>
<dbReference type="EC" id="5.1.99.6" evidence="19"/>
<keyword evidence="12 17" id="KW-0456">Lyase</keyword>
<protein>
    <recommendedName>
        <fullName evidence="19">Bifunctional NAD(P)H-hydrate repair enzyme</fullName>
    </recommendedName>
    <alternativeName>
        <fullName evidence="19">Nicotinamide nucleotide repair protein</fullName>
    </alternativeName>
    <domain>
        <recommendedName>
            <fullName evidence="19">ADP-dependent (S)-NAD(P)H-hydrate dehydratase</fullName>
            <ecNumber evidence="19">4.2.1.136</ecNumber>
        </recommendedName>
        <alternativeName>
            <fullName evidence="19">ADP-dependent NAD(P)HX dehydratase</fullName>
        </alternativeName>
    </domain>
    <domain>
        <recommendedName>
            <fullName evidence="19">NAD(P)H-hydrate epimerase</fullName>
            <ecNumber evidence="19">5.1.99.6</ecNumber>
        </recommendedName>
    </domain>
</protein>
<feature type="binding site" evidence="17">
    <location>
        <begin position="417"/>
        <end position="421"/>
    </location>
    <ligand>
        <name>AMP</name>
        <dbReference type="ChEBI" id="CHEBI:456215"/>
    </ligand>
</feature>
<feature type="binding site" evidence="18">
    <location>
        <begin position="133"/>
        <end position="139"/>
    </location>
    <ligand>
        <name>(6S)-NADPHX</name>
        <dbReference type="ChEBI" id="CHEBI:64076"/>
    </ligand>
</feature>
<evidence type="ECO:0000256" key="4">
    <source>
        <dbReference type="ARBA" id="ARBA00009524"/>
    </source>
</evidence>
<feature type="domain" description="YjeF C-terminal" evidence="20">
    <location>
        <begin position="232"/>
        <end position="504"/>
    </location>
</feature>
<dbReference type="Pfam" id="PF01256">
    <property type="entry name" value="Carb_kinase"/>
    <property type="match status" value="1"/>
</dbReference>
<dbReference type="InterPro" id="IPR017953">
    <property type="entry name" value="Carbohydrate_kinase_pred_CS"/>
</dbReference>
<dbReference type="PIRSF" id="PIRSF017184">
    <property type="entry name" value="Nnr"/>
    <property type="match status" value="1"/>
</dbReference>
<keyword evidence="10 17" id="KW-0520">NAD</keyword>
<feature type="binding site" evidence="17">
    <location>
        <position position="380"/>
    </location>
    <ligand>
        <name>(6S)-NADPHX</name>
        <dbReference type="ChEBI" id="CHEBI:64076"/>
    </ligand>
</feature>
<evidence type="ECO:0000313" key="22">
    <source>
        <dbReference type="EMBL" id="WXB02320.1"/>
    </source>
</evidence>
<keyword evidence="8 17" id="KW-0521">NADP</keyword>
<dbReference type="InterPro" id="IPR029056">
    <property type="entry name" value="Ribokinase-like"/>
</dbReference>
<evidence type="ECO:0000256" key="8">
    <source>
        <dbReference type="ARBA" id="ARBA00022857"/>
    </source>
</evidence>
<feature type="binding site" evidence="17">
    <location>
        <position position="446"/>
    </location>
    <ligand>
        <name>AMP</name>
        <dbReference type="ChEBI" id="CHEBI:456215"/>
    </ligand>
</feature>
<dbReference type="InterPro" id="IPR036652">
    <property type="entry name" value="YjeF_N_dom_sf"/>
</dbReference>
<dbReference type="SUPFAM" id="SSF53613">
    <property type="entry name" value="Ribokinase-like"/>
    <property type="match status" value="1"/>
</dbReference>
<evidence type="ECO:0000313" key="23">
    <source>
        <dbReference type="Proteomes" id="UP001374803"/>
    </source>
</evidence>
<dbReference type="PANTHER" id="PTHR12592:SF0">
    <property type="entry name" value="ATP-DEPENDENT (S)-NAD(P)H-HYDRATE DEHYDRATASE"/>
    <property type="match status" value="1"/>
</dbReference>
<evidence type="ECO:0000256" key="10">
    <source>
        <dbReference type="ARBA" id="ARBA00023027"/>
    </source>
</evidence>
<feature type="binding site" evidence="17">
    <location>
        <position position="267"/>
    </location>
    <ligand>
        <name>(6S)-NADPHX</name>
        <dbReference type="ChEBI" id="CHEBI:64076"/>
    </ligand>
</feature>
<comment type="catalytic activity">
    <reaction evidence="15 17 19">
        <text>(6S)-NADHX + ADP = AMP + phosphate + NADH + H(+)</text>
        <dbReference type="Rhea" id="RHEA:32223"/>
        <dbReference type="ChEBI" id="CHEBI:15378"/>
        <dbReference type="ChEBI" id="CHEBI:43474"/>
        <dbReference type="ChEBI" id="CHEBI:57945"/>
        <dbReference type="ChEBI" id="CHEBI:64074"/>
        <dbReference type="ChEBI" id="CHEBI:456215"/>
        <dbReference type="ChEBI" id="CHEBI:456216"/>
        <dbReference type="EC" id="4.2.1.136"/>
    </reaction>
</comment>
<evidence type="ECO:0000256" key="7">
    <source>
        <dbReference type="ARBA" id="ARBA00022840"/>
    </source>
</evidence>
<comment type="caution">
    <text evidence="18">Lacks conserved residue(s) required for the propagation of feature annotation.</text>
</comment>
<feature type="binding site" evidence="18">
    <location>
        <position position="165"/>
    </location>
    <ligand>
        <name>(6S)-NADPHX</name>
        <dbReference type="ChEBI" id="CHEBI:64076"/>
    </ligand>
</feature>
<comment type="function">
    <text evidence="17">Catalyzes the dehydration of the S-form of NAD(P)HX at the expense of ADP, which is converted to AMP. Together with NAD(P)HX epimerase, which catalyzes the epimerization of the S- and R-forms, the enzyme allows the repair of both epimers of NAD(P)HX, a damaged form of NAD(P)H that is a result of enzymatic or heat-dependent hydration.</text>
</comment>
<evidence type="ECO:0000256" key="1">
    <source>
        <dbReference type="ARBA" id="ARBA00000013"/>
    </source>
</evidence>
<evidence type="ECO:0000256" key="5">
    <source>
        <dbReference type="ARBA" id="ARBA00022723"/>
    </source>
</evidence>
<dbReference type="NCBIfam" id="TIGR00197">
    <property type="entry name" value="yjeF_nterm"/>
    <property type="match status" value="1"/>
</dbReference>
<dbReference type="SUPFAM" id="SSF64153">
    <property type="entry name" value="YjeF N-terminal domain-like"/>
    <property type="match status" value="1"/>
</dbReference>
<comment type="similarity">
    <text evidence="17">Belongs to the NnrD/CARKD family.</text>
</comment>
<dbReference type="RefSeq" id="WP_394831947.1">
    <property type="nucleotide sequence ID" value="NZ_CP089929.1"/>
</dbReference>
<comment type="cofactor">
    <cofactor evidence="18 19">
        <name>K(+)</name>
        <dbReference type="ChEBI" id="CHEBI:29103"/>
    </cofactor>
    <text evidence="18 19">Binds 1 potassium ion per subunit.</text>
</comment>
<evidence type="ECO:0000256" key="11">
    <source>
        <dbReference type="ARBA" id="ARBA00023235"/>
    </source>
</evidence>
<dbReference type="HAMAP" id="MF_01966">
    <property type="entry name" value="NADHX_epimerase"/>
    <property type="match status" value="1"/>
</dbReference>
<reference evidence="22" key="1">
    <citation type="submission" date="2021-12" db="EMBL/GenBank/DDBJ databases">
        <title>Discovery of the Pendulisporaceae a myxobacterial family with distinct sporulation behavior and unique specialized metabolism.</title>
        <authorList>
            <person name="Garcia R."/>
            <person name="Popoff A."/>
            <person name="Bader C.D."/>
            <person name="Loehr J."/>
            <person name="Walesch S."/>
            <person name="Walt C."/>
            <person name="Boldt J."/>
            <person name="Bunk B."/>
            <person name="Haeckl F.J.F.P.J."/>
            <person name="Gunesch A.P."/>
            <person name="Birkelbach J."/>
            <person name="Nuebel U."/>
            <person name="Pietschmann T."/>
            <person name="Bach T."/>
            <person name="Mueller R."/>
        </authorList>
    </citation>
    <scope>NUCLEOTIDE SEQUENCE</scope>
    <source>
        <strain evidence="22">MSr11367</strain>
    </source>
</reference>
<keyword evidence="13" id="KW-0511">Multifunctional enzyme</keyword>
<evidence type="ECO:0000256" key="18">
    <source>
        <dbReference type="HAMAP-Rule" id="MF_01966"/>
    </source>
</evidence>
<dbReference type="Proteomes" id="UP001374803">
    <property type="component" value="Chromosome"/>
</dbReference>
<dbReference type="EMBL" id="CP089983">
    <property type="protein sequence ID" value="WXB02320.1"/>
    <property type="molecule type" value="Genomic_DNA"/>
</dbReference>
<dbReference type="HAMAP" id="MF_01965">
    <property type="entry name" value="NADHX_dehydratase"/>
    <property type="match status" value="1"/>
</dbReference>
<evidence type="ECO:0000256" key="15">
    <source>
        <dbReference type="ARBA" id="ARBA00048238"/>
    </source>
</evidence>
<comment type="similarity">
    <text evidence="4 19">In the C-terminal section; belongs to the NnrD/CARKD family.</text>
</comment>
<dbReference type="PROSITE" id="PS51383">
    <property type="entry name" value="YJEF_C_3"/>
    <property type="match status" value="1"/>
</dbReference>
<evidence type="ECO:0000256" key="9">
    <source>
        <dbReference type="ARBA" id="ARBA00022958"/>
    </source>
</evidence>
<evidence type="ECO:0000256" key="19">
    <source>
        <dbReference type="PIRNR" id="PIRNR017184"/>
    </source>
</evidence>
<sequence>MIPVLSRAQMRAFDARAIDVAHVPSIVLMENAGRGAAERILALAGKRRVVIVCGAGNNGGDGFVVARHLLLRGGDPAVFMCGKPEKFTQDARINRDAWVGVGGTVDLLQKGPDLELLRIELEGAAVVVDALFGTGLDRAISGLAAEVIELLNSDTLGPVKRVALDIPSGLDCDTGVPLGPTFHADLTLTFAQPKLGLLTPRGVRHTGELEVIHIGVPSDVPDAVGHSAELLERADVARWLAPRTSDAHKYSAGHVAVLAGSHGKLGAALLVAHGALRAGAGAATIVTWPEAVAALQSRVLEVMTASIDRDAVAASIDAALRSKRSVVIGPGFGLDEAARAALAHVLAAWRGPLVLDADAITLLARSGSFALAGPHILTPHAGELARLLETTSDKIEADRFGSATEAARRTGAVVLLKGAHSIIAAPDGRLVINVRGTPALATAGSGDVLAGIIGALTSVLEPFEAACAGAFLHAEGGAVSAAGADRGLLASQIADGVPAVLRELF</sequence>
<comment type="subunit">
    <text evidence="17">Homotetramer.</text>
</comment>
<dbReference type="EC" id="4.2.1.136" evidence="19"/>
<feature type="binding site" evidence="18">
    <location>
        <position position="168"/>
    </location>
    <ligand>
        <name>K(+)</name>
        <dbReference type="ChEBI" id="CHEBI:29103"/>
    </ligand>
</feature>
<dbReference type="CDD" id="cd01171">
    <property type="entry name" value="YXKO-related"/>
    <property type="match status" value="1"/>
</dbReference>
<keyword evidence="6 17" id="KW-0547">Nucleotide-binding</keyword>
<comment type="catalytic activity">
    <reaction evidence="16 17 19">
        <text>(6S)-NADPHX + ADP = AMP + phosphate + NADPH + H(+)</text>
        <dbReference type="Rhea" id="RHEA:32235"/>
        <dbReference type="ChEBI" id="CHEBI:15378"/>
        <dbReference type="ChEBI" id="CHEBI:43474"/>
        <dbReference type="ChEBI" id="CHEBI:57783"/>
        <dbReference type="ChEBI" id="CHEBI:64076"/>
        <dbReference type="ChEBI" id="CHEBI:456215"/>
        <dbReference type="ChEBI" id="CHEBI:456216"/>
        <dbReference type="EC" id="4.2.1.136"/>
    </reaction>
</comment>
<dbReference type="Pfam" id="PF03853">
    <property type="entry name" value="YjeF_N"/>
    <property type="match status" value="1"/>
</dbReference>
<evidence type="ECO:0000259" key="20">
    <source>
        <dbReference type="PROSITE" id="PS51383"/>
    </source>
</evidence>
<keyword evidence="23" id="KW-1185">Reference proteome</keyword>
<comment type="catalytic activity">
    <reaction evidence="1 18 19">
        <text>(6R)-NADHX = (6S)-NADHX</text>
        <dbReference type="Rhea" id="RHEA:32215"/>
        <dbReference type="ChEBI" id="CHEBI:64074"/>
        <dbReference type="ChEBI" id="CHEBI:64075"/>
        <dbReference type="EC" id="5.1.99.6"/>
    </reaction>
</comment>
<dbReference type="PROSITE" id="PS01050">
    <property type="entry name" value="YJEF_C_2"/>
    <property type="match status" value="1"/>
</dbReference>
<feature type="domain" description="YjeF N-terminal" evidence="21">
    <location>
        <begin position="10"/>
        <end position="222"/>
    </location>
</feature>
<dbReference type="InterPro" id="IPR004443">
    <property type="entry name" value="YjeF_N_dom"/>
</dbReference>
<dbReference type="InterPro" id="IPR030677">
    <property type="entry name" value="Nnr"/>
</dbReference>
<evidence type="ECO:0000259" key="21">
    <source>
        <dbReference type="PROSITE" id="PS51385"/>
    </source>
</evidence>
<dbReference type="InterPro" id="IPR000631">
    <property type="entry name" value="CARKD"/>
</dbReference>